<proteinExistence type="predicted"/>
<keyword evidence="2" id="KW-1185">Reference proteome</keyword>
<evidence type="ECO:0000313" key="2">
    <source>
        <dbReference type="Proteomes" id="UP001060215"/>
    </source>
</evidence>
<protein>
    <submittedName>
        <fullName evidence="1">DNA-directed primase/polymerase protein</fullName>
    </submittedName>
</protein>
<dbReference type="Proteomes" id="UP001060215">
    <property type="component" value="Chromosome 1"/>
</dbReference>
<name>A0ACC0IVY2_9ERIC</name>
<reference evidence="1 2" key="1">
    <citation type="journal article" date="2022" name="Plant J.">
        <title>Chromosome-level genome of Camellia lanceoleosa provides a valuable resource for understanding genome evolution and self-incompatibility.</title>
        <authorList>
            <person name="Gong W."/>
            <person name="Xiao S."/>
            <person name="Wang L."/>
            <person name="Liao Z."/>
            <person name="Chang Y."/>
            <person name="Mo W."/>
            <person name="Hu G."/>
            <person name="Li W."/>
            <person name="Zhao G."/>
            <person name="Zhu H."/>
            <person name="Hu X."/>
            <person name="Ji K."/>
            <person name="Xiang X."/>
            <person name="Song Q."/>
            <person name="Yuan D."/>
            <person name="Jin S."/>
            <person name="Zhang L."/>
        </authorList>
    </citation>
    <scope>NUCLEOTIDE SEQUENCE [LARGE SCALE GENOMIC DNA]</scope>
    <source>
        <strain evidence="1">SQ_2022a</strain>
    </source>
</reference>
<evidence type="ECO:0000313" key="1">
    <source>
        <dbReference type="EMBL" id="KAI8029293.1"/>
    </source>
</evidence>
<organism evidence="1 2">
    <name type="scientific">Camellia lanceoleosa</name>
    <dbReference type="NCBI Taxonomy" id="1840588"/>
    <lineage>
        <taxon>Eukaryota</taxon>
        <taxon>Viridiplantae</taxon>
        <taxon>Streptophyta</taxon>
        <taxon>Embryophyta</taxon>
        <taxon>Tracheophyta</taxon>
        <taxon>Spermatophyta</taxon>
        <taxon>Magnoliopsida</taxon>
        <taxon>eudicotyledons</taxon>
        <taxon>Gunneridae</taxon>
        <taxon>Pentapetalae</taxon>
        <taxon>asterids</taxon>
        <taxon>Ericales</taxon>
        <taxon>Theaceae</taxon>
        <taxon>Camellia</taxon>
    </lineage>
</organism>
<accession>A0ACC0IVY2</accession>
<comment type="caution">
    <text evidence="1">The sequence shown here is derived from an EMBL/GenBank/DDBJ whole genome shotgun (WGS) entry which is preliminary data.</text>
</comment>
<dbReference type="EMBL" id="CM045758">
    <property type="protein sequence ID" value="KAI8029293.1"/>
    <property type="molecule type" value="Genomic_DNA"/>
</dbReference>
<gene>
    <name evidence="1" type="ORF">LOK49_LG01G01560</name>
</gene>
<sequence>MDDVDRLFQCFKCGVSPPQSAIRERKSNKHKLKQVRPTKELSEYSDTPPMGSPQKRQQHATDVQLHMQNFGSTTVKTNNFNKRKHLSPVIFYGSPHGVPPKRPSHLLRLLCEIHVDLAEQKKLREQVWATFPRQDEAIKYAKEHAHVYVFSYQDHMNGQRRFLVSTYEEFWRRYKNMNPRFRHHYEVIQEGLPCHLYFDLEFNKRDNAEKNGDEMVDLLISVVFNVLFDKYSIQGEHDWIVELDSSTEEKFSRHLIIRLQKTAFKDNSHAGAFVAEVCSRICSARESDGRLEKLLVSKDSGSAGSPCQLFVDSAVYSRNRCFRLPLSSKAGKNSILLPTGRFKCKNMSEEDVFMESLICNMDVDCEKLLICKMDLDCVKVLQFDTEVNSDFQKQSGASQEFTLNSCTSDVSRTYLMGKSPFPALDAFVESIASVGNVSGKIRSWYWFSEYGLMVYSMSRNRYCERIGRQHKSNHVMYIVDLRRAIYYQKCHDPDCRGYRSPLRPIPIDVIPDAAIFVNLVGHNGGSVDENLEYQLVENVQEHITFYGDQSVTDSVKKDEWWLEAIRVAEEVENPITLDFSGMGKTADGDEEDWWMAVERTASQAELNVGLVQS</sequence>